<dbReference type="PATRIC" id="fig|884204.6.peg.5532"/>
<evidence type="ECO:0000259" key="1">
    <source>
        <dbReference type="SMART" id="SM00421"/>
    </source>
</evidence>
<dbReference type="SUPFAM" id="SSF46894">
    <property type="entry name" value="C-terminal effector domain of the bipartite response regulators"/>
    <property type="match status" value="1"/>
</dbReference>
<dbReference type="GO" id="GO:0003677">
    <property type="term" value="F:DNA binding"/>
    <property type="evidence" value="ECO:0007669"/>
    <property type="project" value="InterPro"/>
</dbReference>
<sequence length="231" mass="26233">MKSDSAIFSFIENFPTSASLKTADTGKYIANNIHNSIQFGIKNPKDLEGLTIQDVKFNQKDWGIRYAQLIQDLDRSARENKSHVMGRHQFLDDCGEAQVEEMIKFPILGSRGNILGIVTYRNDITRTLPPIEIYRLNRGFYGASESINRVLIYFGIEKYFFAPLTDAQIQVFLLKSERLTNKEISRLLGISDRTVECHCAALRSKIIDGNLPYILSLVKGSFSCDQNLDKL</sequence>
<organism evidence="2 3">
    <name type="scientific">Burkholderia pseudomallei (strain 1026b)</name>
    <dbReference type="NCBI Taxonomy" id="884204"/>
    <lineage>
        <taxon>Bacteria</taxon>
        <taxon>Pseudomonadati</taxon>
        <taxon>Pseudomonadota</taxon>
        <taxon>Betaproteobacteria</taxon>
        <taxon>Burkholderiales</taxon>
        <taxon>Burkholderiaceae</taxon>
        <taxon>Burkholderia</taxon>
        <taxon>pseudomallei group</taxon>
    </lineage>
</organism>
<feature type="domain" description="HTH luxR-type" evidence="1">
    <location>
        <begin position="161"/>
        <end position="218"/>
    </location>
</feature>
<dbReference type="KEGG" id="bpz:BP1026B_II1285"/>
<dbReference type="AlphaFoldDB" id="A0A0H3HXJ0"/>
<dbReference type="InterPro" id="IPR016032">
    <property type="entry name" value="Sig_transdc_resp-reg_C-effctor"/>
</dbReference>
<gene>
    <name evidence="2" type="ordered locus">BP1026B_II1285</name>
</gene>
<protein>
    <submittedName>
        <fullName evidence="2">Transcriptional regulator</fullName>
    </submittedName>
</protein>
<proteinExistence type="predicted"/>
<dbReference type="InterPro" id="IPR000792">
    <property type="entry name" value="Tscrpt_reg_LuxR_C"/>
</dbReference>
<dbReference type="Gene3D" id="1.10.10.10">
    <property type="entry name" value="Winged helix-like DNA-binding domain superfamily/Winged helix DNA-binding domain"/>
    <property type="match status" value="1"/>
</dbReference>
<evidence type="ECO:0000313" key="3">
    <source>
        <dbReference type="Proteomes" id="UP000010087"/>
    </source>
</evidence>
<name>A0A0H3HXJ0_BURP2</name>
<dbReference type="RefSeq" id="WP_004524157.1">
    <property type="nucleotide sequence ID" value="NC_017832.1"/>
</dbReference>
<evidence type="ECO:0000313" key="2">
    <source>
        <dbReference type="EMBL" id="AFI69532.1"/>
    </source>
</evidence>
<dbReference type="SMART" id="SM00421">
    <property type="entry name" value="HTH_LUXR"/>
    <property type="match status" value="1"/>
</dbReference>
<dbReference type="EMBL" id="CP002834">
    <property type="protein sequence ID" value="AFI69532.1"/>
    <property type="molecule type" value="Genomic_DNA"/>
</dbReference>
<dbReference type="Pfam" id="PF00196">
    <property type="entry name" value="GerE"/>
    <property type="match status" value="1"/>
</dbReference>
<dbReference type="InterPro" id="IPR036388">
    <property type="entry name" value="WH-like_DNA-bd_sf"/>
</dbReference>
<accession>A0A0H3HXJ0</accession>
<reference evidence="2 3" key="1">
    <citation type="journal article" date="2012" name="PLoS ONE">
        <title>Evolution of Burkholderia pseudomallei in recurrent melioidosis.</title>
        <authorList>
            <person name="Hayden H.S."/>
            <person name="Lim R."/>
            <person name="Brittnacher M.J."/>
            <person name="Sims E.H."/>
            <person name="Ramage E.R."/>
            <person name="Fong C."/>
            <person name="Wu Z."/>
            <person name="Crist E."/>
            <person name="Chang J."/>
            <person name="Zhou Y."/>
            <person name="Radey M."/>
            <person name="Rohmer L."/>
            <person name="Haugen E."/>
            <person name="Gillett W."/>
            <person name="Wuthiekanun V."/>
            <person name="Peacock S.J."/>
            <person name="Kaul R."/>
            <person name="Miller S.I."/>
            <person name="Manoil C."/>
            <person name="Jacobs M.A."/>
        </authorList>
    </citation>
    <scope>NUCLEOTIDE SEQUENCE [LARGE SCALE GENOMIC DNA]</scope>
    <source>
        <strain evidence="2 3">1026b</strain>
    </source>
</reference>
<dbReference type="Proteomes" id="UP000010087">
    <property type="component" value="Chromosome 2"/>
</dbReference>
<dbReference type="GO" id="GO:0006355">
    <property type="term" value="P:regulation of DNA-templated transcription"/>
    <property type="evidence" value="ECO:0007669"/>
    <property type="project" value="InterPro"/>
</dbReference>